<dbReference type="GO" id="GO:0046872">
    <property type="term" value="F:metal ion binding"/>
    <property type="evidence" value="ECO:0007669"/>
    <property type="project" value="UniProtKB-KW"/>
</dbReference>
<evidence type="ECO:0000259" key="7">
    <source>
        <dbReference type="SMART" id="SM00955"/>
    </source>
</evidence>
<reference evidence="8 9" key="1">
    <citation type="journal article" date="2014" name="Nat. Commun.">
        <title>Klebsormidium flaccidum genome reveals primary factors for plant terrestrial adaptation.</title>
        <authorList>
            <person name="Hori K."/>
            <person name="Maruyama F."/>
            <person name="Fujisawa T."/>
            <person name="Togashi T."/>
            <person name="Yamamoto N."/>
            <person name="Seo M."/>
            <person name="Sato S."/>
            <person name="Yamada T."/>
            <person name="Mori H."/>
            <person name="Tajima N."/>
            <person name="Moriyama T."/>
            <person name="Ikeuchi M."/>
            <person name="Watanabe M."/>
            <person name="Wada H."/>
            <person name="Kobayashi K."/>
            <person name="Saito M."/>
            <person name="Masuda T."/>
            <person name="Sasaki-Sekimoto Y."/>
            <person name="Mashiguchi K."/>
            <person name="Awai K."/>
            <person name="Shimojima M."/>
            <person name="Masuda S."/>
            <person name="Iwai M."/>
            <person name="Nobusawa T."/>
            <person name="Narise T."/>
            <person name="Kondo S."/>
            <person name="Saito H."/>
            <person name="Sato R."/>
            <person name="Murakawa M."/>
            <person name="Ihara Y."/>
            <person name="Oshima-Yamada Y."/>
            <person name="Ohtaka K."/>
            <person name="Satoh M."/>
            <person name="Sonobe K."/>
            <person name="Ishii M."/>
            <person name="Ohtani R."/>
            <person name="Kanamori-Sato M."/>
            <person name="Honoki R."/>
            <person name="Miyazaki D."/>
            <person name="Mochizuki H."/>
            <person name="Umetsu J."/>
            <person name="Higashi K."/>
            <person name="Shibata D."/>
            <person name="Kamiya Y."/>
            <person name="Sato N."/>
            <person name="Nakamura Y."/>
            <person name="Tabata S."/>
            <person name="Ida S."/>
            <person name="Kurokawa K."/>
            <person name="Ohta H."/>
        </authorList>
    </citation>
    <scope>NUCLEOTIDE SEQUENCE [LARGE SCALE GENOMIC DNA]</scope>
    <source>
        <strain evidence="8 9">NIES-2285</strain>
    </source>
</reference>
<keyword evidence="3 5" id="KW-0460">Magnesium</keyword>
<dbReference type="Gene3D" id="2.40.50.690">
    <property type="match status" value="1"/>
</dbReference>
<feature type="region of interest" description="Disordered" evidence="6">
    <location>
        <begin position="1"/>
        <end position="158"/>
    </location>
</feature>
<evidence type="ECO:0000256" key="6">
    <source>
        <dbReference type="SAM" id="MobiDB-lite"/>
    </source>
</evidence>
<feature type="site" description="Important for catalytic activity" evidence="5">
    <location>
        <position position="918"/>
    </location>
</feature>
<dbReference type="SMART" id="SM00955">
    <property type="entry name" value="RNB"/>
    <property type="match status" value="1"/>
</dbReference>
<dbReference type="GO" id="GO:1990074">
    <property type="term" value="P:polyuridylation-dependent mRNA catabolic process"/>
    <property type="evidence" value="ECO:0007669"/>
    <property type="project" value="UniProtKB-UniRule"/>
</dbReference>
<dbReference type="InterPro" id="IPR028591">
    <property type="entry name" value="DIS3L2"/>
</dbReference>
<evidence type="ECO:0000256" key="4">
    <source>
        <dbReference type="ARBA" id="ARBA00022884"/>
    </source>
</evidence>
<feature type="compositionally biased region" description="Pro residues" evidence="6">
    <location>
        <begin position="101"/>
        <end position="111"/>
    </location>
</feature>
<comment type="function">
    <text evidence="5">3'-5'-exoribonuclease that specifically recognizes RNAs polyuridylated at their 3' end and mediates their degradation. Component of an exosome-independent RNA degradation pathway that mediates degradation of cytoplasmic mRNAs that have been deadenylated and subsequently uridylated at their 3'.</text>
</comment>
<keyword evidence="1 5" id="KW-0963">Cytoplasm</keyword>
<keyword evidence="5" id="KW-0269">Exonuclease</keyword>
<organism evidence="8 9">
    <name type="scientific">Klebsormidium nitens</name>
    <name type="common">Green alga</name>
    <name type="synonym">Ulothrix nitens</name>
    <dbReference type="NCBI Taxonomy" id="105231"/>
    <lineage>
        <taxon>Eukaryota</taxon>
        <taxon>Viridiplantae</taxon>
        <taxon>Streptophyta</taxon>
        <taxon>Klebsormidiophyceae</taxon>
        <taxon>Klebsormidiales</taxon>
        <taxon>Klebsormidiaceae</taxon>
        <taxon>Klebsormidium</taxon>
    </lineage>
</organism>
<keyword evidence="5" id="KW-0540">Nuclease</keyword>
<dbReference type="GO" id="GO:0003723">
    <property type="term" value="F:RNA binding"/>
    <property type="evidence" value="ECO:0007669"/>
    <property type="project" value="UniProtKB-KW"/>
</dbReference>
<keyword evidence="5" id="KW-0378">Hydrolase</keyword>
<dbReference type="HAMAP" id="MF_03045">
    <property type="entry name" value="DIS3L2"/>
    <property type="match status" value="1"/>
</dbReference>
<keyword evidence="4 5" id="KW-0694">RNA-binding</keyword>
<dbReference type="InterPro" id="IPR041505">
    <property type="entry name" value="Dis3_CSD2"/>
</dbReference>
<evidence type="ECO:0000313" key="8">
    <source>
        <dbReference type="EMBL" id="GAQ77945.1"/>
    </source>
</evidence>
<feature type="compositionally biased region" description="Pro residues" evidence="6">
    <location>
        <begin position="1"/>
        <end position="10"/>
    </location>
</feature>
<dbReference type="OrthoDB" id="372421at2759"/>
<comment type="similarity">
    <text evidence="5">Belongs to the RNR ribonuclease family. DIS3L2 subfamily.</text>
</comment>
<dbReference type="Proteomes" id="UP000054558">
    <property type="component" value="Unassembled WGS sequence"/>
</dbReference>
<dbReference type="GO" id="GO:0000956">
    <property type="term" value="P:nuclear-transcribed mRNA catabolic process"/>
    <property type="evidence" value="ECO:0007669"/>
    <property type="project" value="UniProtKB-UniRule"/>
</dbReference>
<dbReference type="OMA" id="YCKSIAG"/>
<evidence type="ECO:0000256" key="1">
    <source>
        <dbReference type="ARBA" id="ARBA00022490"/>
    </source>
</evidence>
<dbReference type="GO" id="GO:0000175">
    <property type="term" value="F:3'-5'-RNA exonuclease activity"/>
    <property type="evidence" value="ECO:0000318"/>
    <property type="project" value="GO_Central"/>
</dbReference>
<dbReference type="PANTHER" id="PTHR23355:SF9">
    <property type="entry name" value="DIS3-LIKE EXONUCLEASE 2"/>
    <property type="match status" value="1"/>
</dbReference>
<proteinExistence type="inferred from homology"/>
<dbReference type="InterPro" id="IPR001900">
    <property type="entry name" value="RNase_II/R"/>
</dbReference>
<feature type="region of interest" description="Disordered" evidence="6">
    <location>
        <begin position="207"/>
        <end position="260"/>
    </location>
</feature>
<accession>A0A0U9HI48</accession>
<comment type="subcellular location">
    <subcellularLocation>
        <location evidence="5">Cytoplasm</location>
    </subcellularLocation>
    <subcellularLocation>
        <location evidence="5">Cytoplasm</location>
        <location evidence="5">P-body</location>
    </subcellularLocation>
</comment>
<evidence type="ECO:0000313" key="9">
    <source>
        <dbReference type="Proteomes" id="UP000054558"/>
    </source>
</evidence>
<dbReference type="GO" id="GO:0006402">
    <property type="term" value="P:mRNA catabolic process"/>
    <property type="evidence" value="ECO:0000318"/>
    <property type="project" value="GO_Central"/>
</dbReference>
<dbReference type="PANTHER" id="PTHR23355">
    <property type="entry name" value="RIBONUCLEASE"/>
    <property type="match status" value="1"/>
</dbReference>
<dbReference type="InterPro" id="IPR012340">
    <property type="entry name" value="NA-bd_OB-fold"/>
</dbReference>
<dbReference type="PROSITE" id="PS01175">
    <property type="entry name" value="RIBONUCLEASE_II"/>
    <property type="match status" value="1"/>
</dbReference>
<feature type="compositionally biased region" description="Basic and acidic residues" evidence="6">
    <location>
        <begin position="699"/>
        <end position="709"/>
    </location>
</feature>
<evidence type="ECO:0000256" key="5">
    <source>
        <dbReference type="HAMAP-Rule" id="MF_03045"/>
    </source>
</evidence>
<gene>
    <name evidence="8" type="ORF">KFL_000060100</name>
</gene>
<dbReference type="Pfam" id="PF17849">
    <property type="entry name" value="OB_Dis3"/>
    <property type="match status" value="1"/>
</dbReference>
<dbReference type="EMBL" id="DF236955">
    <property type="protein sequence ID" value="GAQ77945.1"/>
    <property type="molecule type" value="Genomic_DNA"/>
</dbReference>
<dbReference type="InterPro" id="IPR022966">
    <property type="entry name" value="RNase_II/R_CS"/>
</dbReference>
<keyword evidence="9" id="KW-1185">Reference proteome</keyword>
<feature type="binding site" evidence="5">
    <location>
        <position position="910"/>
    </location>
    <ligand>
        <name>Mg(2+)</name>
        <dbReference type="ChEBI" id="CHEBI:18420"/>
    </ligand>
</feature>
<feature type="domain" description="RNB" evidence="7">
    <location>
        <begin position="898"/>
        <end position="1255"/>
    </location>
</feature>
<feature type="binding site" evidence="5">
    <location>
        <position position="919"/>
    </location>
    <ligand>
        <name>Mg(2+)</name>
        <dbReference type="ChEBI" id="CHEBI:18420"/>
    </ligand>
</feature>
<dbReference type="GO" id="GO:0000932">
    <property type="term" value="C:P-body"/>
    <property type="evidence" value="ECO:0000318"/>
    <property type="project" value="GO_Central"/>
</dbReference>
<comment type="cofactor">
    <cofactor evidence="5">
        <name>Mg(2+)</name>
        <dbReference type="ChEBI" id="CHEBI:18420"/>
    </cofactor>
    <cofactor evidence="5">
        <name>Mn(2+)</name>
        <dbReference type="ChEBI" id="CHEBI:29035"/>
    </cofactor>
</comment>
<dbReference type="Pfam" id="PF00773">
    <property type="entry name" value="RNB"/>
    <property type="match status" value="1"/>
</dbReference>
<evidence type="ECO:0000256" key="2">
    <source>
        <dbReference type="ARBA" id="ARBA00022723"/>
    </source>
</evidence>
<dbReference type="Gene3D" id="2.40.50.700">
    <property type="match status" value="1"/>
</dbReference>
<sequence>MTYNAVPPPSGLYSAPQPSKSSSTGKRVSGGGAGGHSQARRDGGVQGSSSMQRDDENEEGVSGGRRKFESPGPSRDTEVASQDHAQGTRKPFPSVRSPTPTKLPLPSPGLLPTPRISGRQTGGIRQPDFAQHSSSARKKYPRNEVAPQGLQRPLQASNSYVALGSSPVFRQSGSHARASPAALSYSAAQEGSARGGVVHQHDVTQSPFYGGERQTRSAYQQRQGLHETESSFGSSVQRGNAAAGLGHAAEQSQTGGSRSPLLATPARKIIFSDNQGADSTERALLMTPSLGDGLLFSPPRDRGLLASAPPSQRIEPSAPPLLQRPVDLFEEIERSFGMQTRLFDTAFGPNSQPQTPNVKTPAFKAQTLKTPAAKRPPLHAAPSPALLPTPGKLAFLTPAKQVQDAAAAAWAMVSGTPGILSSPAHFGTNQKAPAVNSSPARAPYPEHWRPEEISQGVKRGELFKAVLRVNAFRRMEAYVTIEGIGTDVLIDGLIAQNRAIEGDTVYIKVDPPSKWPLLKGAKPDETPSEASSVSGLSSVLEKLNLGTTRGGMFGLEDSGEDESDRGSLGVGSLGTESSFAESLGSRIAGNFAGRTKGDYTNGHGGVNGSEGPDEVQKELDDLLRQLRGAGGEHGRGGGSVGSMETEDGSAVGSLEGRSARARLAVAESEEGGDRDTCNDTESLSEGDLYSSRGSEAGTEEERRQSPSEKAVEKLAAELKGAPNRRPTGFVVGIAEFSSRREALVGYLQIPTKPSKPCTPAKPSPDTPVKGLFQDSGNDSPTFTAFTSPSITLMPADPRMPKMTVWVDGLPDGLKERVREGDPTVNTTLVAARLDCWKAQHYQPLAVVRQSLGQAGEIETETAAIMFMYKIHGPDFPPEALECLPPTPWGIPPDELARRRDLRGERIFTIDPPTARDLDDAVSVKRLGNGNIEIGVHIADVSFFVRPGTELDKEARRRSTSVYLIQRVLPMLPPLLCEQLCSLNPGVDRLAFSVIWELTPGGEIVRQWMGRTVIASCCKLAYGHAQAMIEDRFDPENFVPGPQTGPKPPALHGNHAWADVIADVIALNDLARSLRRARFESGALRLDNTKVVFKLDADGNPDGVAVYESLEANRLIEEFMLLANRSVAGAISRAFPEAALLRRHPPPNERKLEELAKLCEAHGFDINLSSAGALHASLEEIRAATAHDAAIADVIRLSATKPMNLAKYFCTGELLGAPEDWGHYALATPLYTHFTSPIRRYPDLVVHRTLAAALEAESNLCELQGVSSGLASLDGGDSQPFTGPVTGDVKEALLTWHGALWDDEKGDRGVEKRAVAVAGKAHGVPEKAELQGVATYCNERKLASKQAQEASDKVFLCVLLKRRGGMVSDARVVSLGPKWATVYVTRFGLERRIYFEDLQGAQAEFFESTRTVVIGEARESGRSAKKVARKAAVVEEYGDALAEDAAAVGVEAAVLPMTLRMLSSVPVVCYAITGNNRPMDIGVRLYL</sequence>
<protein>
    <recommendedName>
        <fullName evidence="5">DIS3-like exonuclease 2</fullName>
        <ecNumber evidence="5">3.1.13.-</ecNumber>
    </recommendedName>
</protein>
<evidence type="ECO:0000256" key="3">
    <source>
        <dbReference type="ARBA" id="ARBA00022842"/>
    </source>
</evidence>
<name>A0A0U9HI48_KLENI</name>
<keyword evidence="2 5" id="KW-0479">Metal-binding</keyword>
<dbReference type="InterPro" id="IPR050180">
    <property type="entry name" value="RNR_Ribonuclease"/>
</dbReference>
<feature type="region of interest" description="Disordered" evidence="6">
    <location>
        <begin position="628"/>
        <end position="709"/>
    </location>
</feature>
<keyword evidence="5" id="KW-0464">Manganese</keyword>
<feature type="region of interest" description="Disordered" evidence="6">
    <location>
        <begin position="551"/>
        <end position="573"/>
    </location>
</feature>
<dbReference type="SUPFAM" id="SSF50249">
    <property type="entry name" value="Nucleic acid-binding proteins"/>
    <property type="match status" value="3"/>
</dbReference>
<dbReference type="STRING" id="105231.A0A0U9HI48"/>
<feature type="region of interest" description="Disordered" evidence="6">
    <location>
        <begin position="593"/>
        <end position="614"/>
    </location>
</feature>
<dbReference type="EC" id="3.1.13.-" evidence="5"/>
<feature type="compositionally biased region" description="Polar residues" evidence="6">
    <location>
        <begin position="16"/>
        <end position="26"/>
    </location>
</feature>